<protein>
    <submittedName>
        <fullName evidence="2">Uncharacterized protein</fullName>
    </submittedName>
</protein>
<reference evidence="2 3" key="1">
    <citation type="journal article" date="2023" name="Elife">
        <title>Identification of key yeast species and microbe-microbe interactions impacting larval growth of Drosophila in the wild.</title>
        <authorList>
            <person name="Mure A."/>
            <person name="Sugiura Y."/>
            <person name="Maeda R."/>
            <person name="Honda K."/>
            <person name="Sakurai N."/>
            <person name="Takahashi Y."/>
            <person name="Watada M."/>
            <person name="Katoh T."/>
            <person name="Gotoh A."/>
            <person name="Gotoh Y."/>
            <person name="Taniguchi I."/>
            <person name="Nakamura K."/>
            <person name="Hayashi T."/>
            <person name="Katayama T."/>
            <person name="Uemura T."/>
            <person name="Hattori Y."/>
        </authorList>
    </citation>
    <scope>NUCLEOTIDE SEQUENCE [LARGE SCALE GENOMIC DNA]</scope>
    <source>
        <strain evidence="2 3">SB-73</strain>
    </source>
</reference>
<accession>A0AAV5REY4</accession>
<dbReference type="EMBL" id="BTGC01000003">
    <property type="protein sequence ID" value="GMM49787.1"/>
    <property type="molecule type" value="Genomic_DNA"/>
</dbReference>
<keyword evidence="1" id="KW-0812">Transmembrane</keyword>
<gene>
    <name evidence="2" type="ORF">DASB73_007450</name>
</gene>
<evidence type="ECO:0000313" key="3">
    <source>
        <dbReference type="Proteomes" id="UP001362899"/>
    </source>
</evidence>
<keyword evidence="1" id="KW-0472">Membrane</keyword>
<organism evidence="2 3">
    <name type="scientific">Starmerella bacillaris</name>
    <name type="common">Yeast</name>
    <name type="synonym">Candida zemplinina</name>
    <dbReference type="NCBI Taxonomy" id="1247836"/>
    <lineage>
        <taxon>Eukaryota</taxon>
        <taxon>Fungi</taxon>
        <taxon>Dikarya</taxon>
        <taxon>Ascomycota</taxon>
        <taxon>Saccharomycotina</taxon>
        <taxon>Dipodascomycetes</taxon>
        <taxon>Dipodascales</taxon>
        <taxon>Trichomonascaceae</taxon>
        <taxon>Starmerella</taxon>
    </lineage>
</organism>
<proteinExistence type="predicted"/>
<dbReference type="Proteomes" id="UP001362899">
    <property type="component" value="Unassembled WGS sequence"/>
</dbReference>
<evidence type="ECO:0000313" key="2">
    <source>
        <dbReference type="EMBL" id="GMM49787.1"/>
    </source>
</evidence>
<sequence>MSIKEACPEPMVYLYTNSTFDSSEANEIIALNSERYERNHKRMRSLYLSMAVGMGCMFIGTLIGLIVLACHYDMLYQEMQLVTANAAKTNSQKVPS</sequence>
<feature type="transmembrane region" description="Helical" evidence="1">
    <location>
        <begin position="45"/>
        <end position="69"/>
    </location>
</feature>
<name>A0AAV5REY4_STABA</name>
<evidence type="ECO:0000256" key="1">
    <source>
        <dbReference type="SAM" id="Phobius"/>
    </source>
</evidence>
<comment type="caution">
    <text evidence="2">The sequence shown here is derived from an EMBL/GenBank/DDBJ whole genome shotgun (WGS) entry which is preliminary data.</text>
</comment>
<keyword evidence="3" id="KW-1185">Reference proteome</keyword>
<dbReference type="AlphaFoldDB" id="A0AAV5REY4"/>
<keyword evidence="1" id="KW-1133">Transmembrane helix</keyword>